<dbReference type="AlphaFoldDB" id="A0A318SJD4"/>
<keyword evidence="1" id="KW-0472">Membrane</keyword>
<dbReference type="OrthoDB" id="61841at2"/>
<gene>
    <name evidence="2" type="ORF">DES52_10533</name>
</gene>
<organism evidence="2 3">
    <name type="scientific">Deinococcus yavapaiensis KR-236</name>
    <dbReference type="NCBI Taxonomy" id="694435"/>
    <lineage>
        <taxon>Bacteria</taxon>
        <taxon>Thermotogati</taxon>
        <taxon>Deinococcota</taxon>
        <taxon>Deinococci</taxon>
        <taxon>Deinococcales</taxon>
        <taxon>Deinococcaceae</taxon>
        <taxon>Deinococcus</taxon>
    </lineage>
</organism>
<protein>
    <submittedName>
        <fullName evidence="2">Uncharacterized protein</fullName>
    </submittedName>
</protein>
<keyword evidence="1" id="KW-1133">Transmembrane helix</keyword>
<keyword evidence="3" id="KW-1185">Reference proteome</keyword>
<accession>A0A318SJD4</accession>
<name>A0A318SJD4_9DEIO</name>
<comment type="caution">
    <text evidence="2">The sequence shown here is derived from an EMBL/GenBank/DDBJ whole genome shotgun (WGS) entry which is preliminary data.</text>
</comment>
<dbReference type="Proteomes" id="UP000248326">
    <property type="component" value="Unassembled WGS sequence"/>
</dbReference>
<evidence type="ECO:0000313" key="2">
    <source>
        <dbReference type="EMBL" id="PYE54396.1"/>
    </source>
</evidence>
<evidence type="ECO:0000256" key="1">
    <source>
        <dbReference type="SAM" id="Phobius"/>
    </source>
</evidence>
<sequence>MILAYVLLCLAALVYWGARMVRLRRAGLYEARGWLVPVGVALLFVGLLREETAVLIGVGGALALIGEFFPQVRRRRGKKAAQPPLLPKFERWSTAREPHTPDIELYLEETGARVRNVGAVTLHLRGWSPSGYNGWLKLYSEEDGAPVEALAPSAFARLSPWPMPNRGVRVWYVREDAPSEDFVFKADWEESARRLRELN</sequence>
<reference evidence="2 3" key="1">
    <citation type="submission" date="2018-06" db="EMBL/GenBank/DDBJ databases">
        <title>Genomic Encyclopedia of Type Strains, Phase IV (KMG-IV): sequencing the most valuable type-strain genomes for metagenomic binning, comparative biology and taxonomic classification.</title>
        <authorList>
            <person name="Goeker M."/>
        </authorList>
    </citation>
    <scope>NUCLEOTIDE SEQUENCE [LARGE SCALE GENOMIC DNA]</scope>
    <source>
        <strain evidence="2 3">DSM 18048</strain>
    </source>
</reference>
<feature type="transmembrane region" description="Helical" evidence="1">
    <location>
        <begin position="52"/>
        <end position="69"/>
    </location>
</feature>
<dbReference type="EMBL" id="QJSX01000005">
    <property type="protein sequence ID" value="PYE54396.1"/>
    <property type="molecule type" value="Genomic_DNA"/>
</dbReference>
<dbReference type="RefSeq" id="WP_110886192.1">
    <property type="nucleotide sequence ID" value="NZ_QJSX01000005.1"/>
</dbReference>
<keyword evidence="1" id="KW-0812">Transmembrane</keyword>
<proteinExistence type="predicted"/>
<evidence type="ECO:0000313" key="3">
    <source>
        <dbReference type="Proteomes" id="UP000248326"/>
    </source>
</evidence>